<feature type="transmembrane region" description="Helical" evidence="1">
    <location>
        <begin position="148"/>
        <end position="169"/>
    </location>
</feature>
<organism evidence="3">
    <name type="scientific">Vecturithrix granuli</name>
    <dbReference type="NCBI Taxonomy" id="1499967"/>
    <lineage>
        <taxon>Bacteria</taxon>
        <taxon>Candidatus Moduliflexota</taxon>
        <taxon>Candidatus Vecturitrichia</taxon>
        <taxon>Candidatus Vecturitrichales</taxon>
        <taxon>Candidatus Vecturitrichaceae</taxon>
        <taxon>Candidatus Vecturithrix</taxon>
    </lineage>
</organism>
<proteinExistence type="predicted"/>
<dbReference type="STRING" id="1499967.U27_05445"/>
<feature type="transmembrane region" description="Helical" evidence="1">
    <location>
        <begin position="211"/>
        <end position="231"/>
    </location>
</feature>
<feature type="transmembrane region" description="Helical" evidence="1">
    <location>
        <begin position="29"/>
        <end position="49"/>
    </location>
</feature>
<evidence type="ECO:0000256" key="1">
    <source>
        <dbReference type="SAM" id="Phobius"/>
    </source>
</evidence>
<dbReference type="AlphaFoldDB" id="A0A081C1L6"/>
<name>A0A081C1L6_VECG1</name>
<accession>A0A081C1L6</accession>
<feature type="transmembrane region" description="Helical" evidence="1">
    <location>
        <begin position="72"/>
        <end position="92"/>
    </location>
</feature>
<keyword evidence="1" id="KW-1133">Transmembrane helix</keyword>
<evidence type="ECO:0000259" key="2">
    <source>
        <dbReference type="Pfam" id="PF02517"/>
    </source>
</evidence>
<dbReference type="Proteomes" id="UP000030661">
    <property type="component" value="Unassembled WGS sequence"/>
</dbReference>
<dbReference type="GO" id="GO:0080120">
    <property type="term" value="P:CAAX-box protein maturation"/>
    <property type="evidence" value="ECO:0007669"/>
    <property type="project" value="UniProtKB-ARBA"/>
</dbReference>
<feature type="domain" description="CAAX prenyl protease 2/Lysostaphin resistance protein A-like" evidence="2">
    <location>
        <begin position="146"/>
        <end position="251"/>
    </location>
</feature>
<gene>
    <name evidence="3" type="ORF">U27_05445</name>
</gene>
<sequence>MIQRIRSIFQSTELQAIVRSTDASKSQMTLISLASLPILWGLFQGYHLICKLLVPYFMSLFPYAFDAYTTPYYFGIALVNLIIWSILAALWPRLGLGDAWHPDWVHSIVVMFIASLCVISVSLIHALFPDAFIHSLVPYEVPFKRMGFVVWTMTPVQEEILFRGFLYALTLQLFHFTPTSSFRSVLPAFILGAAWFALWHVTPYAIMTHGWYAVGTQAIVTFFAGILFNALRHWTGSIWLVIPVHAAGNFFISMI</sequence>
<dbReference type="HOGENOM" id="CLU_1088442_0_0_0"/>
<keyword evidence="1" id="KW-0472">Membrane</keyword>
<keyword evidence="1" id="KW-0812">Transmembrane</keyword>
<dbReference type="EMBL" id="DF820467">
    <property type="protein sequence ID" value="GAK58471.1"/>
    <property type="molecule type" value="Genomic_DNA"/>
</dbReference>
<keyword evidence="4" id="KW-1185">Reference proteome</keyword>
<evidence type="ECO:0000313" key="3">
    <source>
        <dbReference type="EMBL" id="GAK58471.1"/>
    </source>
</evidence>
<dbReference type="GO" id="GO:0004175">
    <property type="term" value="F:endopeptidase activity"/>
    <property type="evidence" value="ECO:0007669"/>
    <property type="project" value="UniProtKB-ARBA"/>
</dbReference>
<feature type="transmembrane region" description="Helical" evidence="1">
    <location>
        <begin position="104"/>
        <end position="128"/>
    </location>
</feature>
<protein>
    <recommendedName>
        <fullName evidence="2">CAAX prenyl protease 2/Lysostaphin resistance protein A-like domain-containing protein</fullName>
    </recommendedName>
</protein>
<reference evidence="3" key="1">
    <citation type="journal article" date="2015" name="PeerJ">
        <title>First genomic representation of candidate bacterial phylum KSB3 points to enhanced environmental sensing as a trigger of wastewater bulking.</title>
        <authorList>
            <person name="Sekiguchi Y."/>
            <person name="Ohashi A."/>
            <person name="Parks D.H."/>
            <person name="Yamauchi T."/>
            <person name="Tyson G.W."/>
            <person name="Hugenholtz P."/>
        </authorList>
    </citation>
    <scope>NUCLEOTIDE SEQUENCE [LARGE SCALE GENOMIC DNA]</scope>
</reference>
<feature type="transmembrane region" description="Helical" evidence="1">
    <location>
        <begin position="181"/>
        <end position="199"/>
    </location>
</feature>
<dbReference type="Pfam" id="PF02517">
    <property type="entry name" value="Rce1-like"/>
    <property type="match status" value="1"/>
</dbReference>
<dbReference type="InterPro" id="IPR003675">
    <property type="entry name" value="Rce1/LyrA-like_dom"/>
</dbReference>
<evidence type="ECO:0000313" key="4">
    <source>
        <dbReference type="Proteomes" id="UP000030661"/>
    </source>
</evidence>